<dbReference type="EMBL" id="FXAN01000032">
    <property type="protein sequence ID" value="SMF98594.1"/>
    <property type="molecule type" value="Genomic_DNA"/>
</dbReference>
<evidence type="ECO:0000256" key="1">
    <source>
        <dbReference type="SAM" id="MobiDB-lite"/>
    </source>
</evidence>
<sequence length="80" mass="8569">MTGARCAACSVRAAGVEGARRLTQWLGGGRIDAQERERTDARQAAQSRGHGGAGEQRVDQTSRRAGGRRAEDSRFRARSG</sequence>
<organism evidence="2 3">
    <name type="scientific">Burkholderia singularis</name>
    <dbReference type="NCBI Taxonomy" id="1503053"/>
    <lineage>
        <taxon>Bacteria</taxon>
        <taxon>Pseudomonadati</taxon>
        <taxon>Pseudomonadota</taxon>
        <taxon>Betaproteobacteria</taxon>
        <taxon>Burkholderiales</taxon>
        <taxon>Burkholderiaceae</taxon>
        <taxon>Burkholderia</taxon>
        <taxon>pseudomallei group</taxon>
    </lineage>
</organism>
<dbReference type="Proteomes" id="UP000198460">
    <property type="component" value="Unassembled WGS sequence"/>
</dbReference>
<feature type="region of interest" description="Disordered" evidence="1">
    <location>
        <begin position="30"/>
        <end position="80"/>
    </location>
</feature>
<accession>A0A238H048</accession>
<evidence type="ECO:0000313" key="3">
    <source>
        <dbReference type="Proteomes" id="UP000198460"/>
    </source>
</evidence>
<feature type="compositionally biased region" description="Basic and acidic residues" evidence="1">
    <location>
        <begin position="32"/>
        <end position="41"/>
    </location>
</feature>
<dbReference type="AlphaFoldDB" id="A0A238H048"/>
<evidence type="ECO:0000313" key="2">
    <source>
        <dbReference type="EMBL" id="SMF98594.1"/>
    </source>
</evidence>
<name>A0A238H048_9BURK</name>
<protein>
    <submittedName>
        <fullName evidence="2">Uncharacterized protein</fullName>
    </submittedName>
</protein>
<reference evidence="2 3" key="1">
    <citation type="submission" date="2017-04" db="EMBL/GenBank/DDBJ databases">
        <authorList>
            <person name="Afonso C.L."/>
            <person name="Miller P.J."/>
            <person name="Scott M.A."/>
            <person name="Spackman E."/>
            <person name="Goraichik I."/>
            <person name="Dimitrov K.M."/>
            <person name="Suarez D.L."/>
            <person name="Swayne D.E."/>
        </authorList>
    </citation>
    <scope>NUCLEOTIDE SEQUENCE [LARGE SCALE GENOMIC DNA]</scope>
    <source>
        <strain evidence="2">LMG 28154</strain>
    </source>
</reference>
<feature type="compositionally biased region" description="Basic and acidic residues" evidence="1">
    <location>
        <begin position="56"/>
        <end position="80"/>
    </location>
</feature>
<proteinExistence type="predicted"/>
<gene>
    <name evidence="2" type="ORF">BSIN_1873</name>
</gene>